<comment type="caution">
    <text evidence="2">The sequence shown here is derived from an EMBL/GenBank/DDBJ whole genome shotgun (WGS) entry which is preliminary data.</text>
</comment>
<dbReference type="InterPro" id="IPR036396">
    <property type="entry name" value="Cyt_P450_sf"/>
</dbReference>
<dbReference type="PRINTS" id="PR00385">
    <property type="entry name" value="P450"/>
</dbReference>
<dbReference type="InterPro" id="IPR002401">
    <property type="entry name" value="Cyt_P450_E_grp-I"/>
</dbReference>
<keyword evidence="2" id="KW-0560">Oxidoreductase</keyword>
<dbReference type="Pfam" id="PF00067">
    <property type="entry name" value="p450"/>
    <property type="match status" value="1"/>
</dbReference>
<gene>
    <name evidence="2" type="ORF">D0Z07_2581</name>
</gene>
<name>A0A9P7AZC7_9HELO</name>
<dbReference type="GO" id="GO:0005506">
    <property type="term" value="F:iron ion binding"/>
    <property type="evidence" value="ECO:0007669"/>
    <property type="project" value="InterPro"/>
</dbReference>
<organism evidence="2 3">
    <name type="scientific">Hyphodiscus hymeniophilus</name>
    <dbReference type="NCBI Taxonomy" id="353542"/>
    <lineage>
        <taxon>Eukaryota</taxon>
        <taxon>Fungi</taxon>
        <taxon>Dikarya</taxon>
        <taxon>Ascomycota</taxon>
        <taxon>Pezizomycotina</taxon>
        <taxon>Leotiomycetes</taxon>
        <taxon>Helotiales</taxon>
        <taxon>Hyphodiscaceae</taxon>
        <taxon>Hyphodiscus</taxon>
    </lineage>
</organism>
<dbReference type="Proteomes" id="UP000785200">
    <property type="component" value="Unassembled WGS sequence"/>
</dbReference>
<dbReference type="PANTHER" id="PTHR24305:SF227">
    <property type="entry name" value="P450, PUTATIVE (EUROFUNG)-RELATED"/>
    <property type="match status" value="1"/>
</dbReference>
<dbReference type="SUPFAM" id="SSF48264">
    <property type="entry name" value="Cytochrome P450"/>
    <property type="match status" value="1"/>
</dbReference>
<evidence type="ECO:0000256" key="1">
    <source>
        <dbReference type="PIRSR" id="PIRSR602401-1"/>
    </source>
</evidence>
<dbReference type="FunFam" id="1.10.630.10:FF:000051">
    <property type="entry name" value="Cytochrome P450 monooxygenase (Fum15)"/>
    <property type="match status" value="1"/>
</dbReference>
<dbReference type="CDD" id="cd11069">
    <property type="entry name" value="CYP_FUM15-like"/>
    <property type="match status" value="1"/>
</dbReference>
<feature type="binding site" description="axial binding residue" evidence="1">
    <location>
        <position position="501"/>
    </location>
    <ligand>
        <name>heme</name>
        <dbReference type="ChEBI" id="CHEBI:30413"/>
    </ligand>
    <ligandPart>
        <name>Fe</name>
        <dbReference type="ChEBI" id="CHEBI:18248"/>
    </ligandPart>
</feature>
<dbReference type="EMBL" id="VNKQ01000005">
    <property type="protein sequence ID" value="KAG0650880.1"/>
    <property type="molecule type" value="Genomic_DNA"/>
</dbReference>
<dbReference type="InterPro" id="IPR001128">
    <property type="entry name" value="Cyt_P450"/>
</dbReference>
<dbReference type="AlphaFoldDB" id="A0A9P7AZC7"/>
<keyword evidence="1" id="KW-0479">Metal-binding</keyword>
<dbReference type="PRINTS" id="PR00463">
    <property type="entry name" value="EP450I"/>
</dbReference>
<dbReference type="GO" id="GO:0020037">
    <property type="term" value="F:heme binding"/>
    <property type="evidence" value="ECO:0007669"/>
    <property type="project" value="InterPro"/>
</dbReference>
<proteinExistence type="predicted"/>
<comment type="cofactor">
    <cofactor evidence="1">
        <name>heme</name>
        <dbReference type="ChEBI" id="CHEBI:30413"/>
    </cofactor>
</comment>
<dbReference type="OrthoDB" id="1470350at2759"/>
<dbReference type="InterPro" id="IPR050121">
    <property type="entry name" value="Cytochrome_P450_monoxygenase"/>
</dbReference>
<evidence type="ECO:0000313" key="2">
    <source>
        <dbReference type="EMBL" id="KAG0650880.1"/>
    </source>
</evidence>
<dbReference type="GO" id="GO:0016705">
    <property type="term" value="F:oxidoreductase activity, acting on paired donors, with incorporation or reduction of molecular oxygen"/>
    <property type="evidence" value="ECO:0007669"/>
    <property type="project" value="InterPro"/>
</dbReference>
<accession>A0A9P7AZC7</accession>
<keyword evidence="3" id="KW-1185">Reference proteome</keyword>
<protein>
    <submittedName>
        <fullName evidence="2">Cytochrome P450 monooxygenase FUM15</fullName>
    </submittedName>
</protein>
<dbReference type="Gene3D" id="1.10.630.10">
    <property type="entry name" value="Cytochrome P450"/>
    <property type="match status" value="1"/>
</dbReference>
<sequence length="561" mass="62695">MTDVPFKAFTAVSALSAYILVDHQPNLLLFSRPSYIGTFVQLWFLQFTLWAFWKVIMYPNFFSPLRHLPSPRGGSWWNGQFARISAEPTGGPMQECIPNDGLIRYQGLFNSERLVPTTAKALSEVLVSKNYEFIKPGQIRRGIERILGVGVLLAEGDEHKTQRKNLMPAFAFRHIKDLYPTFWSKSREAVIAMTDSVMAIEQKGAISTAPENKHTAPEPAVIEVGEWASRATLDIIGVAGMGQDFGAIQDPNTPLNKTYRELFKPTRQAQILGLLNLFLPGWIVKSLPIKRNGDIVAAAKIIRATCRQLIRAKKEKLEKNELNDVDILSVAMESGGFTEENLIDQLMTFLAAGHETTASAMTWAVYMLCLNPEVQSRLRAEIREKLPSVADRDATITSQTIDHMPYLNAVCNEVLRYYPPVPLTLREAAQDTSIAGHFIPKGTRIMLIPWAINKSESLWGPDAKQFNPDRWLPSEENPHSANGGAPSNYSMLTFLHGPRSCIGQAFAKAEFACLLASWIGRFEFALNDEKELDEKNMVIKGGVTARPSKGLYVKTKIVEGW</sequence>
<keyword evidence="2" id="KW-0503">Monooxygenase</keyword>
<keyword evidence="1" id="KW-0408">Iron</keyword>
<evidence type="ECO:0000313" key="3">
    <source>
        <dbReference type="Proteomes" id="UP000785200"/>
    </source>
</evidence>
<reference evidence="2" key="1">
    <citation type="submission" date="2019-07" db="EMBL/GenBank/DDBJ databases">
        <title>Hyphodiscus hymeniophilus genome sequencing and assembly.</title>
        <authorList>
            <person name="Kramer G."/>
            <person name="Nodwell J."/>
        </authorList>
    </citation>
    <scope>NUCLEOTIDE SEQUENCE</scope>
    <source>
        <strain evidence="2">ATCC 34498</strain>
    </source>
</reference>
<dbReference type="PANTHER" id="PTHR24305">
    <property type="entry name" value="CYTOCHROME P450"/>
    <property type="match status" value="1"/>
</dbReference>
<keyword evidence="1" id="KW-0349">Heme</keyword>
<dbReference type="GO" id="GO:0004497">
    <property type="term" value="F:monooxygenase activity"/>
    <property type="evidence" value="ECO:0007669"/>
    <property type="project" value="UniProtKB-KW"/>
</dbReference>